<name>A0AC35GEZ2_9BILA</name>
<accession>A0AC35GEZ2</accession>
<dbReference type="WBParaSite" id="PS1159_v2.g4600.t1">
    <property type="protein sequence ID" value="PS1159_v2.g4600.t1"/>
    <property type="gene ID" value="PS1159_v2.g4600"/>
</dbReference>
<proteinExistence type="predicted"/>
<sequence>MEEAEEVPQSNSENRIQKKYNYIHLIIYEKGVVSKYYHKCDVRIKDHKIIVTPRHADAYPIKRTMDDNFIRFKNVICFFSSGAGFAIIFDHKKHSRQIHNVMEKHKVQSGNNRLSSTAFETRFVSLMIKELHDYAKLDFDFKIVILKLLKSLEIEQKQRLAPLIIATKMRKSTIKCILKGVDLKAAKEAAASKRPKLLLQDREADAE</sequence>
<evidence type="ECO:0000313" key="1">
    <source>
        <dbReference type="Proteomes" id="UP000887580"/>
    </source>
</evidence>
<reference evidence="2" key="1">
    <citation type="submission" date="2022-11" db="UniProtKB">
        <authorList>
            <consortium name="WormBaseParasite"/>
        </authorList>
    </citation>
    <scope>IDENTIFICATION</scope>
</reference>
<protein>
    <submittedName>
        <fullName evidence="2">Uncharacterized protein</fullName>
    </submittedName>
</protein>
<organism evidence="1 2">
    <name type="scientific">Panagrolaimus sp. PS1159</name>
    <dbReference type="NCBI Taxonomy" id="55785"/>
    <lineage>
        <taxon>Eukaryota</taxon>
        <taxon>Metazoa</taxon>
        <taxon>Ecdysozoa</taxon>
        <taxon>Nematoda</taxon>
        <taxon>Chromadorea</taxon>
        <taxon>Rhabditida</taxon>
        <taxon>Tylenchina</taxon>
        <taxon>Panagrolaimomorpha</taxon>
        <taxon>Panagrolaimoidea</taxon>
        <taxon>Panagrolaimidae</taxon>
        <taxon>Panagrolaimus</taxon>
    </lineage>
</organism>
<dbReference type="Proteomes" id="UP000887580">
    <property type="component" value="Unplaced"/>
</dbReference>
<evidence type="ECO:0000313" key="2">
    <source>
        <dbReference type="WBParaSite" id="PS1159_v2.g4600.t1"/>
    </source>
</evidence>